<dbReference type="GO" id="GO:0003824">
    <property type="term" value="F:catalytic activity"/>
    <property type="evidence" value="ECO:0007669"/>
    <property type="project" value="InterPro"/>
</dbReference>
<dbReference type="EMBL" id="CAFAAO010000045">
    <property type="protein sequence ID" value="CAB4816893.1"/>
    <property type="molecule type" value="Genomic_DNA"/>
</dbReference>
<dbReference type="EMBL" id="CAFBPK010000026">
    <property type="protein sequence ID" value="CAB5027224.1"/>
    <property type="molecule type" value="Genomic_DNA"/>
</dbReference>
<dbReference type="Gene3D" id="3.40.50.620">
    <property type="entry name" value="HUPs"/>
    <property type="match status" value="1"/>
</dbReference>
<evidence type="ECO:0000313" key="4">
    <source>
        <dbReference type="EMBL" id="CAB4344700.1"/>
    </source>
</evidence>
<evidence type="ECO:0000259" key="2">
    <source>
        <dbReference type="Pfam" id="PF13521"/>
    </source>
</evidence>
<dbReference type="SUPFAM" id="SSF52374">
    <property type="entry name" value="Nucleotidylyl transferase"/>
    <property type="match status" value="1"/>
</dbReference>
<dbReference type="EMBL" id="CAESAI010000059">
    <property type="protein sequence ID" value="CAB4344700.1"/>
    <property type="molecule type" value="Genomic_DNA"/>
</dbReference>
<evidence type="ECO:0000313" key="3">
    <source>
        <dbReference type="EMBL" id="CAB4337104.1"/>
    </source>
</evidence>
<dbReference type="EMBL" id="CAFBIX010000043">
    <property type="protein sequence ID" value="CAB4849321.1"/>
    <property type="molecule type" value="Genomic_DNA"/>
</dbReference>
<evidence type="ECO:0000259" key="1">
    <source>
        <dbReference type="Pfam" id="PF01467"/>
    </source>
</evidence>
<dbReference type="EMBL" id="CAESAD010000003">
    <property type="protein sequence ID" value="CAB4337104.1"/>
    <property type="molecule type" value="Genomic_DNA"/>
</dbReference>
<name>A0A6J5ZV78_9ZZZZ</name>
<dbReference type="Pfam" id="PF13521">
    <property type="entry name" value="AAA_28"/>
    <property type="match status" value="1"/>
</dbReference>
<dbReference type="InterPro" id="IPR052735">
    <property type="entry name" value="NAD_biosynth-regulator"/>
</dbReference>
<dbReference type="InterPro" id="IPR027417">
    <property type="entry name" value="P-loop_NTPase"/>
</dbReference>
<evidence type="ECO:0000313" key="5">
    <source>
        <dbReference type="EMBL" id="CAB4721072.1"/>
    </source>
</evidence>
<dbReference type="Pfam" id="PF01467">
    <property type="entry name" value="CTP_transf_like"/>
    <property type="match status" value="1"/>
</dbReference>
<dbReference type="InterPro" id="IPR038727">
    <property type="entry name" value="NadR/Ttd14_AAA_dom"/>
</dbReference>
<feature type="domain" description="Cytidyltransferase-like" evidence="1">
    <location>
        <begin position="6"/>
        <end position="142"/>
    </location>
</feature>
<feature type="domain" description="NadR/Ttd14 AAA" evidence="2">
    <location>
        <begin position="163"/>
        <end position="335"/>
    </location>
</feature>
<evidence type="ECO:0000313" key="8">
    <source>
        <dbReference type="EMBL" id="CAB5027224.1"/>
    </source>
</evidence>
<dbReference type="EMBL" id="CAEZYC010000141">
    <property type="protein sequence ID" value="CAB4721072.1"/>
    <property type="molecule type" value="Genomic_DNA"/>
</dbReference>
<dbReference type="AlphaFoldDB" id="A0A6J5ZV78"/>
<dbReference type="PANTHER" id="PTHR37512">
    <property type="entry name" value="TRIFUNCTIONAL NAD BIOSYNTHESIS/REGULATOR PROTEIN NADR"/>
    <property type="match status" value="1"/>
</dbReference>
<gene>
    <name evidence="5" type="ORF">UFOPK2648_01452</name>
    <name evidence="6" type="ORF">UFOPK3037_01736</name>
    <name evidence="7" type="ORF">UFOPK3278_01007</name>
    <name evidence="4" type="ORF">UFOPK3406_01400</name>
    <name evidence="3" type="ORF">UFOPK3925_00670</name>
    <name evidence="8" type="ORF">UFOPK4097_01325</name>
</gene>
<reference evidence="4" key="1">
    <citation type="submission" date="2020-05" db="EMBL/GenBank/DDBJ databases">
        <authorList>
            <person name="Chiriac C."/>
            <person name="Salcher M."/>
            <person name="Ghai R."/>
            <person name="Kavagutti S V."/>
        </authorList>
    </citation>
    <scope>NUCLEOTIDE SEQUENCE</scope>
</reference>
<sequence>MPAALVTGTFNPPHMGHVKLVKAAIEKRDHVVVVVLAQPHDRLAANDRARALLQDCVAEGLNEAAMTIVHGYESTPYKPEDSAVAKSNARVIEAHLRHTPPVDLLVTSEANGEEFASLLGLHHHSFDPQRSQVPVSSTQIREDLISNWHLLGPGSRELLAIRAVFIGAESTGTTTTTLAVQAELMKRAGNFTTTNWIREYGRDLTMRKKEQAEAMGLSEYAVPWTINDFVEIAIVQQQLEDVAARTGGPVVCCDTDVFATIIWERRYLGEKAALPMPVDSQNRIYFVTQPDGVPFVQDKIRDSEELRISMTREFEDDLISTGRSWMALDGNVETRVALALEAIDAAMAQAFDFHTH</sequence>
<dbReference type="InterPro" id="IPR004821">
    <property type="entry name" value="Cyt_trans-like"/>
</dbReference>
<dbReference type="PANTHER" id="PTHR37512:SF1">
    <property type="entry name" value="NADR_TTD14 AAA DOMAIN-CONTAINING PROTEIN"/>
    <property type="match status" value="1"/>
</dbReference>
<dbReference type="NCBIfam" id="TIGR00125">
    <property type="entry name" value="cyt_tran_rel"/>
    <property type="match status" value="1"/>
</dbReference>
<dbReference type="Gene3D" id="3.40.50.300">
    <property type="entry name" value="P-loop containing nucleotide triphosphate hydrolases"/>
    <property type="match status" value="1"/>
</dbReference>
<evidence type="ECO:0000313" key="6">
    <source>
        <dbReference type="EMBL" id="CAB4816893.1"/>
    </source>
</evidence>
<dbReference type="InterPro" id="IPR014729">
    <property type="entry name" value="Rossmann-like_a/b/a_fold"/>
</dbReference>
<organism evidence="4">
    <name type="scientific">freshwater metagenome</name>
    <dbReference type="NCBI Taxonomy" id="449393"/>
    <lineage>
        <taxon>unclassified sequences</taxon>
        <taxon>metagenomes</taxon>
        <taxon>ecological metagenomes</taxon>
    </lineage>
</organism>
<proteinExistence type="predicted"/>
<protein>
    <submittedName>
        <fullName evidence="4">Unannotated protein</fullName>
    </submittedName>
</protein>
<evidence type="ECO:0000313" key="7">
    <source>
        <dbReference type="EMBL" id="CAB4849321.1"/>
    </source>
</evidence>
<accession>A0A6J5ZV78</accession>